<feature type="non-terminal residue" evidence="8">
    <location>
        <position position="1"/>
    </location>
</feature>
<sequence length="233" mass="25735">MADHSRPVTGYPTNNPYPNPSTATAFPHAGPHPPPYRPPPTPRATFLRRLIAILLATFVIAGIITLITWLALRPRLPQFRVDSLSLSNLSLSPNSSLLTANWDLRFTIRNPNHKITIYYDALAASLYYKGESISDTTVPPFVLGTRDETALRATFAAVDRYVDGWVVEGISWEKTVRGSVSFNVRMAGWVRFKAGAWRGRRRFLRVYCGELPVGVSGKGGTLVGGPRRCVVGL</sequence>
<comment type="caution">
    <text evidence="8">The sequence shown here is derived from an EMBL/GenBank/DDBJ whole genome shotgun (WGS) entry which is preliminary data.</text>
</comment>
<gene>
    <name evidence="8" type="ORF">C3L33_04744</name>
</gene>
<dbReference type="AlphaFoldDB" id="A0A6A4M7K9"/>
<evidence type="ECO:0000256" key="1">
    <source>
        <dbReference type="ARBA" id="ARBA00004167"/>
    </source>
</evidence>
<evidence type="ECO:0000256" key="5">
    <source>
        <dbReference type="SAM" id="MobiDB-lite"/>
    </source>
</evidence>
<keyword evidence="9" id="KW-1185">Reference proteome</keyword>
<evidence type="ECO:0000259" key="7">
    <source>
        <dbReference type="Pfam" id="PF03168"/>
    </source>
</evidence>
<evidence type="ECO:0000256" key="6">
    <source>
        <dbReference type="SAM" id="Phobius"/>
    </source>
</evidence>
<feature type="compositionally biased region" description="Low complexity" evidence="5">
    <location>
        <begin position="11"/>
        <end position="29"/>
    </location>
</feature>
<evidence type="ECO:0000256" key="4">
    <source>
        <dbReference type="ARBA" id="ARBA00023136"/>
    </source>
</evidence>
<protein>
    <recommendedName>
        <fullName evidence="7">Late embryogenesis abundant protein LEA-2 subgroup domain-containing protein</fullName>
    </recommendedName>
</protein>
<dbReference type="GO" id="GO:0005886">
    <property type="term" value="C:plasma membrane"/>
    <property type="evidence" value="ECO:0007669"/>
    <property type="project" value="TreeGrafter"/>
</dbReference>
<dbReference type="OrthoDB" id="695142at2759"/>
<dbReference type="Proteomes" id="UP000428333">
    <property type="component" value="Linkage Group LG03"/>
</dbReference>
<organism evidence="8 9">
    <name type="scientific">Rhododendron williamsianum</name>
    <dbReference type="NCBI Taxonomy" id="262921"/>
    <lineage>
        <taxon>Eukaryota</taxon>
        <taxon>Viridiplantae</taxon>
        <taxon>Streptophyta</taxon>
        <taxon>Embryophyta</taxon>
        <taxon>Tracheophyta</taxon>
        <taxon>Spermatophyta</taxon>
        <taxon>Magnoliopsida</taxon>
        <taxon>eudicotyledons</taxon>
        <taxon>Gunneridae</taxon>
        <taxon>Pentapetalae</taxon>
        <taxon>asterids</taxon>
        <taxon>Ericales</taxon>
        <taxon>Ericaceae</taxon>
        <taxon>Ericoideae</taxon>
        <taxon>Rhodoreae</taxon>
        <taxon>Rhododendron</taxon>
    </lineage>
</organism>
<comment type="subcellular location">
    <subcellularLocation>
        <location evidence="1">Membrane</location>
        <topology evidence="1">Single-pass membrane protein</topology>
    </subcellularLocation>
</comment>
<dbReference type="GO" id="GO:0098542">
    <property type="term" value="P:defense response to other organism"/>
    <property type="evidence" value="ECO:0007669"/>
    <property type="project" value="InterPro"/>
</dbReference>
<dbReference type="EMBL" id="QEFC01000575">
    <property type="protein sequence ID" value="KAE9463349.1"/>
    <property type="molecule type" value="Genomic_DNA"/>
</dbReference>
<dbReference type="PANTHER" id="PTHR31234:SF55">
    <property type="entry name" value="LATE EMBRYOGENESIS ABUNDANT (LEA) HYDROXYPROLINE-RICH GLYCOPROTEIN FAMILY"/>
    <property type="match status" value="1"/>
</dbReference>
<keyword evidence="2 6" id="KW-0812">Transmembrane</keyword>
<feature type="compositionally biased region" description="Pro residues" evidence="5">
    <location>
        <begin position="30"/>
        <end position="40"/>
    </location>
</feature>
<feature type="region of interest" description="Disordered" evidence="5">
    <location>
        <begin position="1"/>
        <end position="40"/>
    </location>
</feature>
<reference evidence="8 9" key="1">
    <citation type="journal article" date="2019" name="Genome Biol. Evol.">
        <title>The Rhododendron genome and chromosomal organization provide insight into shared whole-genome duplications across the heath family (Ericaceae).</title>
        <authorList>
            <person name="Soza V.L."/>
            <person name="Lindsley D."/>
            <person name="Waalkes A."/>
            <person name="Ramage E."/>
            <person name="Patwardhan R.P."/>
            <person name="Burton J.N."/>
            <person name="Adey A."/>
            <person name="Kumar A."/>
            <person name="Qiu R."/>
            <person name="Shendure J."/>
            <person name="Hall B."/>
        </authorList>
    </citation>
    <scope>NUCLEOTIDE SEQUENCE [LARGE SCALE GENOMIC DNA]</scope>
    <source>
        <strain evidence="8">RSF 1966-606</strain>
    </source>
</reference>
<proteinExistence type="predicted"/>
<feature type="domain" description="Late embryogenesis abundant protein LEA-2 subgroup" evidence="7">
    <location>
        <begin position="106"/>
        <end position="198"/>
    </location>
</feature>
<accession>A0A6A4M7K9</accession>
<dbReference type="InterPro" id="IPR004864">
    <property type="entry name" value="LEA_2"/>
</dbReference>
<feature type="transmembrane region" description="Helical" evidence="6">
    <location>
        <begin position="50"/>
        <end position="72"/>
    </location>
</feature>
<dbReference type="InterPro" id="IPR044839">
    <property type="entry name" value="NDR1-like"/>
</dbReference>
<evidence type="ECO:0000313" key="8">
    <source>
        <dbReference type="EMBL" id="KAE9463349.1"/>
    </source>
</evidence>
<keyword evidence="4 6" id="KW-0472">Membrane</keyword>
<name>A0A6A4M7K9_9ERIC</name>
<evidence type="ECO:0000256" key="3">
    <source>
        <dbReference type="ARBA" id="ARBA00022989"/>
    </source>
</evidence>
<evidence type="ECO:0000256" key="2">
    <source>
        <dbReference type="ARBA" id="ARBA00022692"/>
    </source>
</evidence>
<evidence type="ECO:0000313" key="9">
    <source>
        <dbReference type="Proteomes" id="UP000428333"/>
    </source>
</evidence>
<dbReference type="Pfam" id="PF03168">
    <property type="entry name" value="LEA_2"/>
    <property type="match status" value="1"/>
</dbReference>
<keyword evidence="3 6" id="KW-1133">Transmembrane helix</keyword>
<dbReference type="PANTHER" id="PTHR31234">
    <property type="entry name" value="LATE EMBRYOGENESIS ABUNDANT (LEA) HYDROXYPROLINE-RICH GLYCOPROTEIN FAMILY"/>
    <property type="match status" value="1"/>
</dbReference>